<dbReference type="Pfam" id="PF12826">
    <property type="entry name" value="HHH_2"/>
    <property type="match status" value="1"/>
</dbReference>
<evidence type="ECO:0000256" key="3">
    <source>
        <dbReference type="ARBA" id="ARBA00013308"/>
    </source>
</evidence>
<evidence type="ECO:0000256" key="5">
    <source>
        <dbReference type="ARBA" id="ARBA00022705"/>
    </source>
</evidence>
<proteinExistence type="inferred from homology"/>
<accession>A0A1G2MAC6</accession>
<evidence type="ECO:0000313" key="18">
    <source>
        <dbReference type="Proteomes" id="UP000178121"/>
    </source>
</evidence>
<feature type="binding site" evidence="14">
    <location>
        <position position="145"/>
    </location>
    <ligand>
        <name>NAD(+)</name>
        <dbReference type="ChEBI" id="CHEBI:57540"/>
    </ligand>
</feature>
<evidence type="ECO:0000256" key="13">
    <source>
        <dbReference type="ARBA" id="ARBA00060881"/>
    </source>
</evidence>
<dbReference type="NCBIfam" id="TIGR00575">
    <property type="entry name" value="dnlj"/>
    <property type="match status" value="1"/>
</dbReference>
<evidence type="ECO:0000256" key="15">
    <source>
        <dbReference type="SAM" id="Coils"/>
    </source>
</evidence>
<dbReference type="Proteomes" id="UP000178121">
    <property type="component" value="Unassembled WGS sequence"/>
</dbReference>
<dbReference type="GO" id="GO:0003677">
    <property type="term" value="F:DNA binding"/>
    <property type="evidence" value="ECO:0007669"/>
    <property type="project" value="InterPro"/>
</dbReference>
<evidence type="ECO:0000256" key="7">
    <source>
        <dbReference type="ARBA" id="ARBA00022763"/>
    </source>
</evidence>
<dbReference type="InterPro" id="IPR036420">
    <property type="entry name" value="BRCT_dom_sf"/>
</dbReference>
<dbReference type="GO" id="GO:0003911">
    <property type="term" value="F:DNA ligase (NAD+) activity"/>
    <property type="evidence" value="ECO:0007669"/>
    <property type="project" value="UniProtKB-UniRule"/>
</dbReference>
<dbReference type="PROSITE" id="PS01056">
    <property type="entry name" value="DNA_LIGASE_N2"/>
    <property type="match status" value="1"/>
</dbReference>
<organism evidence="17 18">
    <name type="scientific">Candidatus Taylorbacteria bacterium RIFCSPHIGHO2_01_FULL_51_15</name>
    <dbReference type="NCBI Taxonomy" id="1802304"/>
    <lineage>
        <taxon>Bacteria</taxon>
        <taxon>Candidatus Tayloriibacteriota</taxon>
    </lineage>
</organism>
<dbReference type="GO" id="GO:0006281">
    <property type="term" value="P:DNA repair"/>
    <property type="evidence" value="ECO:0007669"/>
    <property type="project" value="UniProtKB-KW"/>
</dbReference>
<evidence type="ECO:0000256" key="14">
    <source>
        <dbReference type="HAMAP-Rule" id="MF_01588"/>
    </source>
</evidence>
<feature type="coiled-coil region" evidence="15">
    <location>
        <begin position="6"/>
        <end position="53"/>
    </location>
</feature>
<keyword evidence="7 14" id="KW-0227">DNA damage</keyword>
<keyword evidence="9 14" id="KW-0460">Magnesium</keyword>
<evidence type="ECO:0000259" key="16">
    <source>
        <dbReference type="PROSITE" id="PS50172"/>
    </source>
</evidence>
<comment type="caution">
    <text evidence="17">The sequence shown here is derived from an EMBL/GenBank/DDBJ whole genome shotgun (WGS) entry which is preliminary data.</text>
</comment>
<dbReference type="Gene3D" id="3.30.470.30">
    <property type="entry name" value="DNA ligase/mRNA capping enzyme"/>
    <property type="match status" value="1"/>
</dbReference>
<evidence type="ECO:0000256" key="12">
    <source>
        <dbReference type="ARBA" id="ARBA00034005"/>
    </source>
</evidence>
<dbReference type="InterPro" id="IPR013839">
    <property type="entry name" value="DNAligase_adenylation"/>
</dbReference>
<dbReference type="GO" id="GO:0046872">
    <property type="term" value="F:metal ion binding"/>
    <property type="evidence" value="ECO:0007669"/>
    <property type="project" value="UniProtKB-KW"/>
</dbReference>
<dbReference type="InterPro" id="IPR001357">
    <property type="entry name" value="BRCT_dom"/>
</dbReference>
<dbReference type="Pfam" id="PF01653">
    <property type="entry name" value="DNA_ligase_aden"/>
    <property type="match status" value="1"/>
</dbReference>
<evidence type="ECO:0000313" key="17">
    <source>
        <dbReference type="EMBL" id="OHA20773.1"/>
    </source>
</evidence>
<feature type="binding site" evidence="14">
    <location>
        <position position="319"/>
    </location>
    <ligand>
        <name>NAD(+)</name>
        <dbReference type="ChEBI" id="CHEBI:57540"/>
    </ligand>
</feature>
<keyword evidence="4 14" id="KW-0436">Ligase</keyword>
<evidence type="ECO:0000256" key="4">
    <source>
        <dbReference type="ARBA" id="ARBA00022598"/>
    </source>
</evidence>
<dbReference type="PANTHER" id="PTHR23389:SF9">
    <property type="entry name" value="DNA LIGASE"/>
    <property type="match status" value="1"/>
</dbReference>
<feature type="domain" description="BRCT" evidence="16">
    <location>
        <begin position="601"/>
        <end position="679"/>
    </location>
</feature>
<evidence type="ECO:0000256" key="8">
    <source>
        <dbReference type="ARBA" id="ARBA00022833"/>
    </source>
</evidence>
<sequence>MRQGILQDIKQRVKKLRETIEHHRYLYHVLDRQEISEAALDSLKHELVLLEQRYPELVTPDSPSRRIGGRPLPEFKKVEHAVPQWSFNDAFSLEEMRDFDARVTRMLRSATGKEAHQTYTCEHKIDGLKVVLEYKDGIFERAATRGDGVFGEEVTHNVRTIESVPLRLKNPLSLIVEGEVWMKKSRLALLNAERKKNGEEPFANPRNVAAGSIRQLDPAIAASRKLETYIYDISKSSETLPASQYEELKLLQALGFKVNPYFEHARTIDAVIAYFKKWKDRVAKEEYLADGIVVKVNERHFQELLGYTGKAPRFGIAWKFPAEQVTTVVEDIAFQVGRTGVVTPVAHLRPVLVAGSTVSRATLHNEDELKRLDVRIGDTVILQKAGDVIPDIVSVMKEMRGGEEQPFKWPTSIPACGGDGRIERIPGEAAWRCVDRNSFSIQKRKFYHFVSKHAFDIEGLGPKIVDLLLEHKLISSFGDIFTLTRGDLLELPRFADTAANNLLEAIQKARTVSFSKFLTALSIPQVGEETAYDLAVHFGTFEKLHRALMNRPIASKELEHISGIGPIVERSIVDWFADPRHQKLLRELLKHISVQPAKKVATDLPLSGKTVVLTGTLATLSREEAEDIIRKLGGNPSGSVSKNTHFVVIGENPGSKYETAKKLGVHILSEKEFLALVRK</sequence>
<comment type="catalytic activity">
    <reaction evidence="12 14">
        <text>NAD(+) + (deoxyribonucleotide)n-3'-hydroxyl + 5'-phospho-(deoxyribonucleotide)m = (deoxyribonucleotide)n+m + AMP + beta-nicotinamide D-nucleotide.</text>
        <dbReference type="EC" id="6.5.1.2"/>
    </reaction>
</comment>
<keyword evidence="6 14" id="KW-0479">Metal-binding</keyword>
<dbReference type="PANTHER" id="PTHR23389">
    <property type="entry name" value="CHROMOSOME TRANSMISSION FIDELITY FACTOR 18"/>
    <property type="match status" value="1"/>
</dbReference>
<dbReference type="GO" id="GO:0006260">
    <property type="term" value="P:DNA replication"/>
    <property type="evidence" value="ECO:0007669"/>
    <property type="project" value="UniProtKB-KW"/>
</dbReference>
<keyword evidence="10 14" id="KW-0520">NAD</keyword>
<dbReference type="SMART" id="SM00532">
    <property type="entry name" value="LIGANc"/>
    <property type="match status" value="1"/>
</dbReference>
<keyword evidence="5 14" id="KW-0235">DNA replication</keyword>
<dbReference type="HAMAP" id="MF_01588">
    <property type="entry name" value="DNA_ligase_A"/>
    <property type="match status" value="1"/>
</dbReference>
<reference evidence="17 18" key="1">
    <citation type="journal article" date="2016" name="Nat. Commun.">
        <title>Thousands of microbial genomes shed light on interconnected biogeochemical processes in an aquifer system.</title>
        <authorList>
            <person name="Anantharaman K."/>
            <person name="Brown C.T."/>
            <person name="Hug L.A."/>
            <person name="Sharon I."/>
            <person name="Castelle C.J."/>
            <person name="Probst A.J."/>
            <person name="Thomas B.C."/>
            <person name="Singh A."/>
            <person name="Wilkins M.J."/>
            <person name="Karaoz U."/>
            <person name="Brodie E.L."/>
            <person name="Williams K.H."/>
            <person name="Hubbard S.S."/>
            <person name="Banfield J.F."/>
        </authorList>
    </citation>
    <scope>NUCLEOTIDE SEQUENCE [LARGE SCALE GENOMIC DNA]</scope>
</reference>
<feature type="binding site" evidence="14">
    <location>
        <position position="295"/>
    </location>
    <ligand>
        <name>NAD(+)</name>
        <dbReference type="ChEBI" id="CHEBI:57540"/>
    </ligand>
</feature>
<dbReference type="InterPro" id="IPR033136">
    <property type="entry name" value="DNA_ligase_CS"/>
</dbReference>
<comment type="cofactor">
    <cofactor evidence="14">
        <name>Mg(2+)</name>
        <dbReference type="ChEBI" id="CHEBI:18420"/>
    </cofactor>
    <cofactor evidence="14">
        <name>Mn(2+)</name>
        <dbReference type="ChEBI" id="CHEBI:29035"/>
    </cofactor>
</comment>
<protein>
    <recommendedName>
        <fullName evidence="3 14">DNA ligase</fullName>
        <ecNumber evidence="2 14">6.5.1.2</ecNumber>
    </recommendedName>
    <alternativeName>
        <fullName evidence="14">Polydeoxyribonucleotide synthase [NAD(+)]</fullName>
    </alternativeName>
</protein>
<dbReference type="InterPro" id="IPR004150">
    <property type="entry name" value="NAD_DNA_ligase_OB"/>
</dbReference>
<dbReference type="CDD" id="cd17748">
    <property type="entry name" value="BRCT_DNA_ligase_like"/>
    <property type="match status" value="1"/>
</dbReference>
<keyword evidence="8 14" id="KW-0862">Zinc</keyword>
<keyword evidence="15" id="KW-0175">Coiled coil</keyword>
<comment type="function">
    <text evidence="1 14">DNA ligase that catalyzes the formation of phosphodiester linkages between 5'-phosphoryl and 3'-hydroxyl groups in double-stranded DNA using NAD as a coenzyme and as the energy source for the reaction. It is essential for DNA replication and repair of damaged DNA.</text>
</comment>
<dbReference type="InterPro" id="IPR003583">
    <property type="entry name" value="Hlx-hairpin-Hlx_DNA-bd_motif"/>
</dbReference>
<dbReference type="NCBIfam" id="NF005932">
    <property type="entry name" value="PRK07956.1"/>
    <property type="match status" value="1"/>
</dbReference>
<gene>
    <name evidence="14" type="primary">ligA</name>
    <name evidence="17" type="ORF">A2849_02495</name>
</gene>
<feature type="active site" description="N6-AMP-lysine intermediate" evidence="14">
    <location>
        <position position="124"/>
    </location>
</feature>
<dbReference type="Gene3D" id="1.10.287.610">
    <property type="entry name" value="Helix hairpin bin"/>
    <property type="match status" value="1"/>
</dbReference>
<dbReference type="Gene3D" id="1.10.150.20">
    <property type="entry name" value="5' to 3' exonuclease, C-terminal subdomain"/>
    <property type="match status" value="2"/>
</dbReference>
<dbReference type="EMBL" id="MHRI01000023">
    <property type="protein sequence ID" value="OHA20773.1"/>
    <property type="molecule type" value="Genomic_DNA"/>
</dbReference>
<dbReference type="Gene3D" id="2.40.50.140">
    <property type="entry name" value="Nucleic acid-binding proteins"/>
    <property type="match status" value="1"/>
</dbReference>
<dbReference type="SUPFAM" id="SSF50249">
    <property type="entry name" value="Nucleic acid-binding proteins"/>
    <property type="match status" value="1"/>
</dbReference>
<dbReference type="SMART" id="SM00278">
    <property type="entry name" value="HhH1"/>
    <property type="match status" value="4"/>
</dbReference>
<dbReference type="Gene3D" id="3.40.50.10190">
    <property type="entry name" value="BRCT domain"/>
    <property type="match status" value="1"/>
</dbReference>
<evidence type="ECO:0000256" key="1">
    <source>
        <dbReference type="ARBA" id="ARBA00004067"/>
    </source>
</evidence>
<dbReference type="PIRSF" id="PIRSF001604">
    <property type="entry name" value="LigA"/>
    <property type="match status" value="1"/>
</dbReference>
<dbReference type="InterPro" id="IPR012340">
    <property type="entry name" value="NA-bd_OB-fold"/>
</dbReference>
<dbReference type="SMART" id="SM00292">
    <property type="entry name" value="BRCT"/>
    <property type="match status" value="1"/>
</dbReference>
<dbReference type="Gene3D" id="6.20.10.30">
    <property type="match status" value="1"/>
</dbReference>
<evidence type="ECO:0000256" key="11">
    <source>
        <dbReference type="ARBA" id="ARBA00023204"/>
    </source>
</evidence>
<evidence type="ECO:0000256" key="2">
    <source>
        <dbReference type="ARBA" id="ARBA00012722"/>
    </source>
</evidence>
<dbReference type="AlphaFoldDB" id="A0A1G2MAC6"/>
<dbReference type="InterPro" id="IPR010994">
    <property type="entry name" value="RuvA_2-like"/>
</dbReference>
<dbReference type="GO" id="GO:0005829">
    <property type="term" value="C:cytosol"/>
    <property type="evidence" value="ECO:0007669"/>
    <property type="project" value="TreeGrafter"/>
</dbReference>
<keyword evidence="14" id="KW-0464">Manganese</keyword>
<dbReference type="InterPro" id="IPR013840">
    <property type="entry name" value="DNAligase_N"/>
</dbReference>
<evidence type="ECO:0000256" key="6">
    <source>
        <dbReference type="ARBA" id="ARBA00022723"/>
    </source>
</evidence>
<dbReference type="Pfam" id="PF00533">
    <property type="entry name" value="BRCT"/>
    <property type="match status" value="1"/>
</dbReference>
<dbReference type="InterPro" id="IPR041663">
    <property type="entry name" value="DisA/LigA_HHH"/>
</dbReference>
<dbReference type="Pfam" id="PF03120">
    <property type="entry name" value="OB_DNA_ligase"/>
    <property type="match status" value="1"/>
</dbReference>
<feature type="binding site" evidence="14">
    <location>
        <position position="122"/>
    </location>
    <ligand>
        <name>NAD(+)</name>
        <dbReference type="ChEBI" id="CHEBI:57540"/>
    </ligand>
</feature>
<feature type="binding site" evidence="14">
    <location>
        <position position="179"/>
    </location>
    <ligand>
        <name>NAD(+)</name>
        <dbReference type="ChEBI" id="CHEBI:57540"/>
    </ligand>
</feature>
<dbReference type="Pfam" id="PF14520">
    <property type="entry name" value="HHH_5"/>
    <property type="match status" value="1"/>
</dbReference>
<dbReference type="SUPFAM" id="SSF52113">
    <property type="entry name" value="BRCT domain"/>
    <property type="match status" value="1"/>
</dbReference>
<dbReference type="FunFam" id="2.40.50.140:FF:000012">
    <property type="entry name" value="DNA ligase"/>
    <property type="match status" value="1"/>
</dbReference>
<dbReference type="SUPFAM" id="SSF47781">
    <property type="entry name" value="RuvA domain 2-like"/>
    <property type="match status" value="1"/>
</dbReference>
<feature type="binding site" evidence="14">
    <location>
        <position position="416"/>
    </location>
    <ligand>
        <name>Zn(2+)</name>
        <dbReference type="ChEBI" id="CHEBI:29105"/>
    </ligand>
</feature>
<evidence type="ECO:0000256" key="9">
    <source>
        <dbReference type="ARBA" id="ARBA00022842"/>
    </source>
</evidence>
<comment type="caution">
    <text evidence="14">Lacks conserved residue(s) required for the propagation of feature annotation.</text>
</comment>
<feature type="binding site" evidence="14">
    <location>
        <begin position="86"/>
        <end position="87"/>
    </location>
    <ligand>
        <name>NAD(+)</name>
        <dbReference type="ChEBI" id="CHEBI:57540"/>
    </ligand>
</feature>
<name>A0A1G2MAC6_9BACT</name>
<dbReference type="EC" id="6.5.1.2" evidence="2 14"/>
<comment type="similarity">
    <text evidence="13 14">Belongs to the NAD-dependent DNA ligase family. LigA subfamily.</text>
</comment>
<dbReference type="PROSITE" id="PS50172">
    <property type="entry name" value="BRCT"/>
    <property type="match status" value="1"/>
</dbReference>
<dbReference type="SUPFAM" id="SSF56091">
    <property type="entry name" value="DNA ligase/mRNA capping enzyme, catalytic domain"/>
    <property type="match status" value="1"/>
</dbReference>
<keyword evidence="11 14" id="KW-0234">DNA repair</keyword>
<dbReference type="InterPro" id="IPR001679">
    <property type="entry name" value="DNA_ligase"/>
</dbReference>
<evidence type="ECO:0000256" key="10">
    <source>
        <dbReference type="ARBA" id="ARBA00023027"/>
    </source>
</evidence>
<dbReference type="CDD" id="cd00114">
    <property type="entry name" value="LIGANc"/>
    <property type="match status" value="1"/>
</dbReference>